<dbReference type="Proteomes" id="UP000030651">
    <property type="component" value="Unassembled WGS sequence"/>
</dbReference>
<sequence length="233" mass="26369">MEFAGSCQNPTSEARGAGTYIYTPLEEERSIRLIRLHPATDPDTPLRCTITTRPLANGVSFEALSYQWGDPDRTHTLFCDNVPLGITTSLYKALINLRPKDTYALFWADAVCINQDDLTEKAIQVTFMAEIYKAAQRTVVYLGDQSDDTALAIKSLKQIATICMEASGERFDHINRVVDEETQTFLDRVDHARMNTLYTSDERILAAFRTFFGHGWWNRIWAGTILLNHTHSG</sequence>
<dbReference type="InterPro" id="IPR010730">
    <property type="entry name" value="HET"/>
</dbReference>
<dbReference type="InterPro" id="IPR052895">
    <property type="entry name" value="HetReg/Transcr_Mod"/>
</dbReference>
<dbReference type="OMA" id="ASERILW"/>
<dbReference type="KEGG" id="pfy:PFICI_04112"/>
<accession>W3XKU3</accession>
<protein>
    <recommendedName>
        <fullName evidence="1">Heterokaryon incompatibility domain-containing protein</fullName>
    </recommendedName>
</protein>
<dbReference type="HOGENOM" id="CLU_004184_6_0_1"/>
<dbReference type="RefSeq" id="XP_007830884.1">
    <property type="nucleotide sequence ID" value="XM_007832693.1"/>
</dbReference>
<evidence type="ECO:0000313" key="3">
    <source>
        <dbReference type="Proteomes" id="UP000030651"/>
    </source>
</evidence>
<keyword evidence="3" id="KW-1185">Reference proteome</keyword>
<dbReference type="InParanoid" id="W3XKU3"/>
<evidence type="ECO:0000313" key="2">
    <source>
        <dbReference type="EMBL" id="ETS86087.1"/>
    </source>
</evidence>
<name>W3XKU3_PESFW</name>
<dbReference type="PANTHER" id="PTHR24148:SF73">
    <property type="entry name" value="HET DOMAIN PROTEIN (AFU_ORTHOLOGUE AFUA_8G01020)"/>
    <property type="match status" value="1"/>
</dbReference>
<dbReference type="PANTHER" id="PTHR24148">
    <property type="entry name" value="ANKYRIN REPEAT DOMAIN-CONTAINING PROTEIN 39 HOMOLOG-RELATED"/>
    <property type="match status" value="1"/>
</dbReference>
<organism evidence="2 3">
    <name type="scientific">Pestalotiopsis fici (strain W106-1 / CGMCC3.15140)</name>
    <dbReference type="NCBI Taxonomy" id="1229662"/>
    <lineage>
        <taxon>Eukaryota</taxon>
        <taxon>Fungi</taxon>
        <taxon>Dikarya</taxon>
        <taxon>Ascomycota</taxon>
        <taxon>Pezizomycotina</taxon>
        <taxon>Sordariomycetes</taxon>
        <taxon>Xylariomycetidae</taxon>
        <taxon>Amphisphaeriales</taxon>
        <taxon>Sporocadaceae</taxon>
        <taxon>Pestalotiopsis</taxon>
    </lineage>
</organism>
<proteinExistence type="predicted"/>
<feature type="domain" description="Heterokaryon incompatibility" evidence="1">
    <location>
        <begin position="61"/>
        <end position="221"/>
    </location>
</feature>
<evidence type="ECO:0000259" key="1">
    <source>
        <dbReference type="Pfam" id="PF06985"/>
    </source>
</evidence>
<reference evidence="3" key="1">
    <citation type="journal article" date="2015" name="BMC Genomics">
        <title>Genomic and transcriptomic analysis of the endophytic fungus Pestalotiopsis fici reveals its lifestyle and high potential for synthesis of natural products.</title>
        <authorList>
            <person name="Wang X."/>
            <person name="Zhang X."/>
            <person name="Liu L."/>
            <person name="Xiang M."/>
            <person name="Wang W."/>
            <person name="Sun X."/>
            <person name="Che Y."/>
            <person name="Guo L."/>
            <person name="Liu G."/>
            <person name="Guo L."/>
            <person name="Wang C."/>
            <person name="Yin W.B."/>
            <person name="Stadler M."/>
            <person name="Zhang X."/>
            <person name="Liu X."/>
        </authorList>
    </citation>
    <scope>NUCLEOTIDE SEQUENCE [LARGE SCALE GENOMIC DNA]</scope>
    <source>
        <strain evidence="3">W106-1 / CGMCC3.15140</strain>
    </source>
</reference>
<gene>
    <name evidence="2" type="ORF">PFICI_04112</name>
</gene>
<dbReference type="GeneID" id="19269125"/>
<dbReference type="OrthoDB" id="5571888at2759"/>
<dbReference type="EMBL" id="KI912110">
    <property type="protein sequence ID" value="ETS86087.1"/>
    <property type="molecule type" value="Genomic_DNA"/>
</dbReference>
<dbReference type="Pfam" id="PF06985">
    <property type="entry name" value="HET"/>
    <property type="match status" value="1"/>
</dbReference>
<dbReference type="AlphaFoldDB" id="W3XKU3"/>